<dbReference type="PROSITE" id="PS50005">
    <property type="entry name" value="TPR"/>
    <property type="match status" value="1"/>
</dbReference>
<keyword evidence="2 3" id="KW-0802">TPR repeat</keyword>
<dbReference type="SUPFAM" id="SSF48452">
    <property type="entry name" value="TPR-like"/>
    <property type="match status" value="2"/>
</dbReference>
<proteinExistence type="predicted"/>
<reference evidence="4" key="1">
    <citation type="submission" date="2010-03" db="EMBL/GenBank/DDBJ databases">
        <title>Ligand binding properties of extracellular proteins of Streptococcus equi subspecies zooepidemicus strain VTU211.</title>
        <authorList>
            <person name="Hong K."/>
        </authorList>
    </citation>
    <scope>NUCLEOTIDE SEQUENCE</scope>
    <source>
        <strain evidence="4">VTU211</strain>
    </source>
</reference>
<dbReference type="InterPro" id="IPR011990">
    <property type="entry name" value="TPR-like_helical_dom_sf"/>
</dbReference>
<evidence type="ECO:0000313" key="4">
    <source>
        <dbReference type="EMBL" id="BAJ84568.1"/>
    </source>
</evidence>
<dbReference type="InterPro" id="IPR051012">
    <property type="entry name" value="CellSynth/LPSAsmb/PSIAsmb"/>
</dbReference>
<keyword evidence="1" id="KW-0677">Repeat</keyword>
<dbReference type="AlphaFoldDB" id="F1SX42"/>
<dbReference type="PANTHER" id="PTHR45586">
    <property type="entry name" value="TPR REPEAT-CONTAINING PROTEIN PA4667"/>
    <property type="match status" value="1"/>
</dbReference>
<protein>
    <submittedName>
        <fullName evidence="4">TPR-repeat-containing protein</fullName>
    </submittedName>
</protein>
<dbReference type="EMBL" id="AB550264">
    <property type="protein sequence ID" value="BAJ84568.1"/>
    <property type="molecule type" value="Genomic_DNA"/>
</dbReference>
<evidence type="ECO:0000256" key="2">
    <source>
        <dbReference type="ARBA" id="ARBA00022803"/>
    </source>
</evidence>
<dbReference type="InterPro" id="IPR019734">
    <property type="entry name" value="TPR_rpt"/>
</dbReference>
<dbReference type="SMART" id="SM00028">
    <property type="entry name" value="TPR"/>
    <property type="match status" value="2"/>
</dbReference>
<sequence length="425" mass="49143">MRKSLQKLRGSLKMLNSDKMIASLEQQDLEQAESYFQRALQEDDTETLLALAEYLESIGFLLHAKTIYLQVCEAYPEVNINLAQIAAEDNAIEEAFMYLDRIPEDSADYLSALLVMADLYDLEGLTDVAREKLLQAAELSQEPIVIFGLAEIEMSLEHFSEAIEQYAKLDNRHILELTGISTYQRIGRAYAYLGKFEAAVEFLEKALAIEYDDETVFELATILYDQAAYQKANLYFKQLETMNADFLGYEYPYAMSLREEHRTEEALRLVQQGLRKNAFDPQLLLLASQLAFELHDPAGSEQYLLRAKEVAVDDEEVIMRLSNLYLDMERFEEVIALEHEEIDHVLTKWNLAKAYQALEQQEKALTIYKDIEGDLKENPDFLQDYAYLLREFGYTDQAVKQAKRYLQQVPDDIHMQGFLDDLRDD</sequence>
<organism evidence="4">
    <name type="scientific">Streptococcus equi subsp. zooepidemicus</name>
    <dbReference type="NCBI Taxonomy" id="40041"/>
    <lineage>
        <taxon>Bacteria</taxon>
        <taxon>Bacillati</taxon>
        <taxon>Bacillota</taxon>
        <taxon>Bacilli</taxon>
        <taxon>Lactobacillales</taxon>
        <taxon>Streptococcaceae</taxon>
        <taxon>Streptococcus</taxon>
    </lineage>
</organism>
<evidence type="ECO:0000256" key="3">
    <source>
        <dbReference type="PROSITE-ProRule" id="PRU00339"/>
    </source>
</evidence>
<feature type="repeat" description="TPR" evidence="3">
    <location>
        <begin position="180"/>
        <end position="213"/>
    </location>
</feature>
<dbReference type="PANTHER" id="PTHR45586:SF1">
    <property type="entry name" value="LIPOPOLYSACCHARIDE ASSEMBLY PROTEIN B"/>
    <property type="match status" value="1"/>
</dbReference>
<accession>F1SX42</accession>
<dbReference type="Gene3D" id="1.25.40.10">
    <property type="entry name" value="Tetratricopeptide repeat domain"/>
    <property type="match status" value="2"/>
</dbReference>
<dbReference type="Pfam" id="PF13181">
    <property type="entry name" value="TPR_8"/>
    <property type="match status" value="1"/>
</dbReference>
<evidence type="ECO:0000256" key="1">
    <source>
        <dbReference type="ARBA" id="ARBA00022737"/>
    </source>
</evidence>
<name>F1SX42_STRSZ</name>